<evidence type="ECO:0000313" key="8">
    <source>
        <dbReference type="Proteomes" id="UP001056386"/>
    </source>
</evidence>
<dbReference type="Pfam" id="PF00550">
    <property type="entry name" value="PP-binding"/>
    <property type="match status" value="1"/>
</dbReference>
<dbReference type="Gene3D" id="3.40.50.980">
    <property type="match status" value="2"/>
</dbReference>
<dbReference type="InterPro" id="IPR020806">
    <property type="entry name" value="PKS_PP-bd"/>
</dbReference>
<dbReference type="PANTHER" id="PTHR45527">
    <property type="entry name" value="NONRIBOSOMAL PEPTIDE SYNTHETASE"/>
    <property type="match status" value="1"/>
</dbReference>
<reference evidence="5 7" key="1">
    <citation type="submission" date="2020-12" db="EMBL/GenBank/DDBJ databases">
        <title>FDA dAtabase for Regulatory Grade micrObial Sequences (FDA-ARGOS): Supporting development and validation of Infectious Disease Dx tests.</title>
        <authorList>
            <person name="Minogue T."/>
            <person name="Wolcott M."/>
            <person name="Wasieloski L."/>
            <person name="Aguilar W."/>
            <person name="Moore D."/>
            <person name="Jaissle J."/>
            <person name="Tallon L."/>
            <person name="Sadzewicz L."/>
            <person name="Zhao X."/>
            <person name="Boylan J."/>
            <person name="Ott S."/>
            <person name="Bowen H."/>
            <person name="Vavikolanu K."/>
            <person name="Mehta A."/>
            <person name="Aluvathingal J."/>
            <person name="Nadendla S."/>
            <person name="Yan Y."/>
            <person name="Sichtig H."/>
        </authorList>
    </citation>
    <scope>NUCLEOTIDE SEQUENCE [LARGE SCALE GENOMIC DNA]</scope>
    <source>
        <strain evidence="5 7">FDAARGOS_949</strain>
    </source>
</reference>
<dbReference type="EMBL" id="CP065600">
    <property type="protein sequence ID" value="QPQ90171.1"/>
    <property type="molecule type" value="Genomic_DNA"/>
</dbReference>
<keyword evidence="2" id="KW-0596">Phosphopantetheine</keyword>
<organism evidence="5 7">
    <name type="scientific">Burkholderia glumae</name>
    <name type="common">Pseudomonas glumae</name>
    <dbReference type="NCBI Taxonomy" id="337"/>
    <lineage>
        <taxon>Bacteria</taxon>
        <taxon>Pseudomonadati</taxon>
        <taxon>Pseudomonadota</taxon>
        <taxon>Betaproteobacteria</taxon>
        <taxon>Burkholderiales</taxon>
        <taxon>Burkholderiaceae</taxon>
        <taxon>Burkholderia</taxon>
    </lineage>
</organism>
<dbReference type="Pfam" id="PF00501">
    <property type="entry name" value="AMP-binding"/>
    <property type="match status" value="1"/>
</dbReference>
<dbReference type="GO" id="GO:0003824">
    <property type="term" value="F:catalytic activity"/>
    <property type="evidence" value="ECO:0007669"/>
    <property type="project" value="InterPro"/>
</dbReference>
<dbReference type="Gene3D" id="2.30.38.10">
    <property type="entry name" value="Luciferase, Domain 3"/>
    <property type="match status" value="1"/>
</dbReference>
<dbReference type="GO" id="GO:0005737">
    <property type="term" value="C:cytoplasm"/>
    <property type="evidence" value="ECO:0007669"/>
    <property type="project" value="TreeGrafter"/>
</dbReference>
<dbReference type="PANTHER" id="PTHR45527:SF1">
    <property type="entry name" value="FATTY ACID SYNTHASE"/>
    <property type="match status" value="1"/>
</dbReference>
<proteinExistence type="predicted"/>
<protein>
    <submittedName>
        <fullName evidence="5">Non-ribosomal peptide synthetase</fullName>
    </submittedName>
</protein>
<dbReference type="GeneID" id="45694914"/>
<dbReference type="GO" id="GO:0044550">
    <property type="term" value="P:secondary metabolite biosynthetic process"/>
    <property type="evidence" value="ECO:0007669"/>
    <property type="project" value="TreeGrafter"/>
</dbReference>
<dbReference type="InterPro" id="IPR000873">
    <property type="entry name" value="AMP-dep_synth/lig_dom"/>
</dbReference>
<dbReference type="AlphaFoldDB" id="A0AAP9XWS8"/>
<dbReference type="SUPFAM" id="SSF52777">
    <property type="entry name" value="CoA-dependent acyltransferases"/>
    <property type="match status" value="2"/>
</dbReference>
<dbReference type="InterPro" id="IPR045851">
    <property type="entry name" value="AMP-bd_C_sf"/>
</dbReference>
<dbReference type="Gene3D" id="3.30.559.30">
    <property type="entry name" value="Nonribosomal peptide synthetase, condensation domain"/>
    <property type="match status" value="1"/>
</dbReference>
<evidence type="ECO:0000256" key="2">
    <source>
        <dbReference type="ARBA" id="ARBA00022450"/>
    </source>
</evidence>
<dbReference type="InterPro" id="IPR009081">
    <property type="entry name" value="PP-bd_ACP"/>
</dbReference>
<dbReference type="FunFam" id="3.40.50.12780:FF:000012">
    <property type="entry name" value="Non-ribosomal peptide synthetase"/>
    <property type="match status" value="1"/>
</dbReference>
<dbReference type="Proteomes" id="UP001056386">
    <property type="component" value="Chromosome 2"/>
</dbReference>
<evidence type="ECO:0000313" key="5">
    <source>
        <dbReference type="EMBL" id="QPQ90171.1"/>
    </source>
</evidence>
<keyword evidence="3" id="KW-0597">Phosphoprotein</keyword>
<dbReference type="InterPro" id="IPR001242">
    <property type="entry name" value="Condensation_dom"/>
</dbReference>
<dbReference type="CDD" id="cd05930">
    <property type="entry name" value="A_NRPS"/>
    <property type="match status" value="1"/>
</dbReference>
<dbReference type="SUPFAM" id="SSF56801">
    <property type="entry name" value="Acetyl-CoA synthetase-like"/>
    <property type="match status" value="1"/>
</dbReference>
<name>A0AAP9XWS8_BURGL</name>
<evidence type="ECO:0000256" key="3">
    <source>
        <dbReference type="ARBA" id="ARBA00022553"/>
    </source>
</evidence>
<dbReference type="InterPro" id="IPR023213">
    <property type="entry name" value="CAT-like_dom_sf"/>
</dbReference>
<dbReference type="NCBIfam" id="TIGR01733">
    <property type="entry name" value="AA-adenyl-dom"/>
    <property type="match status" value="1"/>
</dbReference>
<comment type="cofactor">
    <cofactor evidence="1">
        <name>pantetheine 4'-phosphate</name>
        <dbReference type="ChEBI" id="CHEBI:47942"/>
    </cofactor>
</comment>
<gene>
    <name evidence="5" type="ORF">I6H06_11400</name>
    <name evidence="6" type="ORF">NFI99_05280</name>
</gene>
<dbReference type="RefSeq" id="WP_012733783.1">
    <property type="nucleotide sequence ID" value="NZ_CP021075.1"/>
</dbReference>
<keyword evidence="8" id="KW-1185">Reference proteome</keyword>
<dbReference type="Gene3D" id="3.30.559.10">
    <property type="entry name" value="Chloramphenicol acetyltransferase-like domain"/>
    <property type="match status" value="1"/>
</dbReference>
<dbReference type="Proteomes" id="UP000594892">
    <property type="component" value="Chromosome 1"/>
</dbReference>
<dbReference type="PROSITE" id="PS00012">
    <property type="entry name" value="PHOSPHOPANTETHEINE"/>
    <property type="match status" value="1"/>
</dbReference>
<accession>A0AAP9XWS8</accession>
<evidence type="ECO:0000313" key="6">
    <source>
        <dbReference type="EMBL" id="USS43857.1"/>
    </source>
</evidence>
<dbReference type="GO" id="GO:0043041">
    <property type="term" value="P:amino acid activation for nonribosomal peptide biosynthetic process"/>
    <property type="evidence" value="ECO:0007669"/>
    <property type="project" value="TreeGrafter"/>
</dbReference>
<dbReference type="InterPro" id="IPR010071">
    <property type="entry name" value="AA_adenyl_dom"/>
</dbReference>
<dbReference type="SMART" id="SM00823">
    <property type="entry name" value="PKS_PP"/>
    <property type="match status" value="1"/>
</dbReference>
<dbReference type="Gene3D" id="3.30.300.30">
    <property type="match status" value="1"/>
</dbReference>
<dbReference type="Pfam" id="PF13193">
    <property type="entry name" value="AMP-binding_C"/>
    <property type="match status" value="1"/>
</dbReference>
<sequence>MSTTPLSAYQYRFWLEWRLAPHSAAYTTALVYRLIGPLRRDALQQALEAFVHEHDEGCRSVFRDDGGDPVRIVHPRIEVDLEYRDARGDGPAQPALDAAARDAWIAERAATVFALDRAPLFRFSLLREDDATHRLVLAFPHIISDAFSARYINARLSALYNHALGAGPAPDRTHRDLDGFLALEAEYRASGARQADLDYWLALLGEAPLGVDLPAPETAEAGARDCIHRMHFDATVAQALKACAKANRSTPFLLLSSLFAIALARWLDLPELVLSYPVNLRSPGFEQTSGCFVNNLPMPIALRDDDSFRDVFARTTAQRAASRRRQRLALTDLVAALRRRRTLADEPIFNVGITEAFFTQSSPLDFRQVASELLPAAATERPLDLNFAYQLTPDGLHVNLEHDTRHLSPARIAAFAARFERLLAACLADDTQAVHAVALLGAEERERLSRFWHGPARALDDSHWYARFAAQCAASPDAIAVEAGETRLSYRELDASSARLAGALAARGVVAGSRVGLCCERSPEMVLAIVAVLRCGAAYIPLDPEAPPERVSRIVADASPVLLLTQRRLAPRLPAATVPQLLLDDAAWREAAPLPPQAIPPEAIAYVIYTSGSTGMPKGVANTHRALLNRLDWQNTLLRGGITARTLQKTPYTFDVSVWELLWPLLNGAALVVAPPGLHRDPTGLASLMREAGVAVAHFVPSMLNAFLDVMPGRQLPDLALVICSGEALLAEQAERFRRLLPGTRLVNLYGPTEAAIDVSAWPCESATPAGRAGIPIGRPIDNVSLYVLDSRLSPCPPGQRGELYIGGAALAAGYLGRPDLTAASFVPDPLSDRPGARMYRTGDIAMFGEHGELHYLGRRDEQVKLNGNRIELREIEACLLALPGVAQCAVVPVAVNGRIRHLHGFVEPAAGGQRWAEGELEDWLASRLPEVMRPARIEVVERIALLTAGKIDRKRLRQQAQAALERTASTSLARPKTAFQRDIATEWSAVLETGEIGADENFFMLGGSSVQAIQLIGRLNRRFGLLLTPAMLFNAPQLDRFSAQVLAELGRHAQREGTLAALLDGLGPEDMDELLKLFEARELA</sequence>
<dbReference type="Gene3D" id="1.10.1200.10">
    <property type="entry name" value="ACP-like"/>
    <property type="match status" value="1"/>
</dbReference>
<dbReference type="InterPro" id="IPR006162">
    <property type="entry name" value="Ppantetheine_attach_site"/>
</dbReference>
<dbReference type="Pfam" id="PF00668">
    <property type="entry name" value="Condensation"/>
    <property type="match status" value="1"/>
</dbReference>
<dbReference type="FunFam" id="3.40.50.980:FF:000002">
    <property type="entry name" value="Enterobactin synthetase component F"/>
    <property type="match status" value="1"/>
</dbReference>
<dbReference type="PROSITE" id="PS50075">
    <property type="entry name" value="CARRIER"/>
    <property type="match status" value="1"/>
</dbReference>
<dbReference type="InterPro" id="IPR025110">
    <property type="entry name" value="AMP-bd_C"/>
</dbReference>
<reference evidence="6" key="2">
    <citation type="submission" date="2022-06" db="EMBL/GenBank/DDBJ databases">
        <title>Draft genome sequence of Burkholderia glumae strain GR20004 isolated from rice panicle showing bacterial panicle blight.</title>
        <authorList>
            <person name="Choi S.Y."/>
            <person name="Lee Y.H."/>
        </authorList>
    </citation>
    <scope>NUCLEOTIDE SEQUENCE</scope>
    <source>
        <strain evidence="6">GR20004</strain>
    </source>
</reference>
<dbReference type="InterPro" id="IPR020845">
    <property type="entry name" value="AMP-binding_CS"/>
</dbReference>
<dbReference type="SUPFAM" id="SSF47336">
    <property type="entry name" value="ACP-like"/>
    <property type="match status" value="1"/>
</dbReference>
<evidence type="ECO:0000256" key="1">
    <source>
        <dbReference type="ARBA" id="ARBA00001957"/>
    </source>
</evidence>
<evidence type="ECO:0000259" key="4">
    <source>
        <dbReference type="PROSITE" id="PS50075"/>
    </source>
</evidence>
<dbReference type="EMBL" id="CP099583">
    <property type="protein sequence ID" value="USS43857.1"/>
    <property type="molecule type" value="Genomic_DNA"/>
</dbReference>
<feature type="domain" description="Carrier" evidence="4">
    <location>
        <begin position="975"/>
        <end position="1050"/>
    </location>
</feature>
<dbReference type="PROSITE" id="PS00455">
    <property type="entry name" value="AMP_BINDING"/>
    <property type="match status" value="1"/>
</dbReference>
<dbReference type="GO" id="GO:0031177">
    <property type="term" value="F:phosphopantetheine binding"/>
    <property type="evidence" value="ECO:0007669"/>
    <property type="project" value="InterPro"/>
</dbReference>
<dbReference type="InterPro" id="IPR036736">
    <property type="entry name" value="ACP-like_sf"/>
</dbReference>
<evidence type="ECO:0000313" key="7">
    <source>
        <dbReference type="Proteomes" id="UP000594892"/>
    </source>
</evidence>